<dbReference type="InterPro" id="IPR038765">
    <property type="entry name" value="Papain-like_cys_pep_sf"/>
</dbReference>
<evidence type="ECO:0000256" key="4">
    <source>
        <dbReference type="ARBA" id="ARBA00022807"/>
    </source>
</evidence>
<dbReference type="SUPFAM" id="SSF54001">
    <property type="entry name" value="Cysteine proteinases"/>
    <property type="match status" value="1"/>
</dbReference>
<dbReference type="SUPFAM" id="SSF47090">
    <property type="entry name" value="PGBD-like"/>
    <property type="match status" value="2"/>
</dbReference>
<dbReference type="InterPro" id="IPR002477">
    <property type="entry name" value="Peptidoglycan-bd-like"/>
</dbReference>
<comment type="similarity">
    <text evidence="1">Belongs to the peptidase C40 family.</text>
</comment>
<dbReference type="PANTHER" id="PTHR47053:SF1">
    <property type="entry name" value="MUREIN DD-ENDOPEPTIDASE MEPH-RELATED"/>
    <property type="match status" value="1"/>
</dbReference>
<dbReference type="PROSITE" id="PS51935">
    <property type="entry name" value="NLPC_P60"/>
    <property type="match status" value="1"/>
</dbReference>
<protein>
    <recommendedName>
        <fullName evidence="5">NlpC/P60 domain-containing protein</fullName>
    </recommendedName>
</protein>
<gene>
    <name evidence="6" type="ORF">GCM10009001_30580</name>
</gene>
<dbReference type="InterPro" id="IPR036365">
    <property type="entry name" value="PGBD-like_sf"/>
</dbReference>
<keyword evidence="7" id="KW-1185">Reference proteome</keyword>
<keyword evidence="2" id="KW-0645">Protease</keyword>
<dbReference type="Gene3D" id="1.10.101.10">
    <property type="entry name" value="PGBD-like superfamily/PGBD"/>
    <property type="match status" value="2"/>
</dbReference>
<evidence type="ECO:0000259" key="5">
    <source>
        <dbReference type="PROSITE" id="PS51935"/>
    </source>
</evidence>
<feature type="domain" description="NlpC/P60" evidence="5">
    <location>
        <begin position="215"/>
        <end position="334"/>
    </location>
</feature>
<evidence type="ECO:0000256" key="1">
    <source>
        <dbReference type="ARBA" id="ARBA00007074"/>
    </source>
</evidence>
<evidence type="ECO:0000313" key="6">
    <source>
        <dbReference type="EMBL" id="GAA0611214.1"/>
    </source>
</evidence>
<organism evidence="6 7">
    <name type="scientific">Virgibacillus siamensis</name>
    <dbReference type="NCBI Taxonomy" id="480071"/>
    <lineage>
        <taxon>Bacteria</taxon>
        <taxon>Bacillati</taxon>
        <taxon>Bacillota</taxon>
        <taxon>Bacilli</taxon>
        <taxon>Bacillales</taxon>
        <taxon>Bacillaceae</taxon>
        <taxon>Virgibacillus</taxon>
    </lineage>
</organism>
<dbReference type="Pfam" id="PF00877">
    <property type="entry name" value="NLPC_P60"/>
    <property type="match status" value="1"/>
</dbReference>
<keyword evidence="3" id="KW-0378">Hydrolase</keyword>
<dbReference type="InterPro" id="IPR000064">
    <property type="entry name" value="NLP_P60_dom"/>
</dbReference>
<evidence type="ECO:0000256" key="3">
    <source>
        <dbReference type="ARBA" id="ARBA00022801"/>
    </source>
</evidence>
<dbReference type="RefSeq" id="WP_343815033.1">
    <property type="nucleotide sequence ID" value="NZ_BAAADS010000025.1"/>
</dbReference>
<dbReference type="Proteomes" id="UP001500866">
    <property type="component" value="Unassembled WGS sequence"/>
</dbReference>
<dbReference type="PANTHER" id="PTHR47053">
    <property type="entry name" value="MUREIN DD-ENDOPEPTIDASE MEPH-RELATED"/>
    <property type="match status" value="1"/>
</dbReference>
<sequence>MPYSTVQHVIKQSVLYSYAISQPFAVYVDAYPMIQNEQLLEQAPQFGQHNERVGILQRKLHKLSYFDDKIDDDFGILTEHAIKKFQDQHNMDVTGTANRITIHQLIRKEKEEQIEKLKDMSESIHPGMKSEDVKTVQESLQYFGYYTGDIDGIYGPLTQKALQVAENEHEINLTEDVSSSSLTALYETNKEEKVEQKTIKDTKETTEPITADVTGNNYANVVDAAYSLIGTPYVWGGESPDGFDCSGFIQYIFRTQEKVMPRTVSETWNFTVPVKHPSVGNLVFFETYQPGPSHMGIYVGDGKFIHAGTSRGVEVSKLSNSYWSSRYLGARVVK</sequence>
<evidence type="ECO:0000256" key="2">
    <source>
        <dbReference type="ARBA" id="ARBA00022670"/>
    </source>
</evidence>
<reference evidence="6 7" key="1">
    <citation type="journal article" date="2019" name="Int. J. Syst. Evol. Microbiol.">
        <title>The Global Catalogue of Microorganisms (GCM) 10K type strain sequencing project: providing services to taxonomists for standard genome sequencing and annotation.</title>
        <authorList>
            <consortium name="The Broad Institute Genomics Platform"/>
            <consortium name="The Broad Institute Genome Sequencing Center for Infectious Disease"/>
            <person name="Wu L."/>
            <person name="Ma J."/>
        </authorList>
    </citation>
    <scope>NUCLEOTIDE SEQUENCE [LARGE SCALE GENOMIC DNA]</scope>
    <source>
        <strain evidence="6 7">JCM 15395</strain>
    </source>
</reference>
<keyword evidence="4" id="KW-0788">Thiol protease</keyword>
<dbReference type="Pfam" id="PF01471">
    <property type="entry name" value="PG_binding_1"/>
    <property type="match status" value="2"/>
</dbReference>
<evidence type="ECO:0000313" key="7">
    <source>
        <dbReference type="Proteomes" id="UP001500866"/>
    </source>
</evidence>
<dbReference type="InterPro" id="IPR036366">
    <property type="entry name" value="PGBDSf"/>
</dbReference>
<proteinExistence type="inferred from homology"/>
<dbReference type="EMBL" id="BAAADS010000025">
    <property type="protein sequence ID" value="GAA0611214.1"/>
    <property type="molecule type" value="Genomic_DNA"/>
</dbReference>
<accession>A0ABN1GGQ7</accession>
<dbReference type="InterPro" id="IPR051202">
    <property type="entry name" value="Peptidase_C40"/>
</dbReference>
<dbReference type="Gene3D" id="3.90.1720.10">
    <property type="entry name" value="endopeptidase domain like (from Nostoc punctiforme)"/>
    <property type="match status" value="1"/>
</dbReference>
<name>A0ABN1GGQ7_9BACI</name>
<comment type="caution">
    <text evidence="6">The sequence shown here is derived from an EMBL/GenBank/DDBJ whole genome shotgun (WGS) entry which is preliminary data.</text>
</comment>